<feature type="transmembrane region" description="Helical" evidence="1">
    <location>
        <begin position="157"/>
        <end position="175"/>
    </location>
</feature>
<dbReference type="OrthoDB" id="9788724at2"/>
<dbReference type="PANTHER" id="PTHR31061">
    <property type="entry name" value="LD22376P"/>
    <property type="match status" value="1"/>
</dbReference>
<evidence type="ECO:0000256" key="1">
    <source>
        <dbReference type="SAM" id="Phobius"/>
    </source>
</evidence>
<evidence type="ECO:0000313" key="2">
    <source>
        <dbReference type="EMBL" id="QDU46572.1"/>
    </source>
</evidence>
<organism evidence="2 3">
    <name type="scientific">Symmachiella dynata</name>
    <dbReference type="NCBI Taxonomy" id="2527995"/>
    <lineage>
        <taxon>Bacteria</taxon>
        <taxon>Pseudomonadati</taxon>
        <taxon>Planctomycetota</taxon>
        <taxon>Planctomycetia</taxon>
        <taxon>Planctomycetales</taxon>
        <taxon>Planctomycetaceae</taxon>
        <taxon>Symmachiella</taxon>
    </lineage>
</organism>
<protein>
    <submittedName>
        <fullName evidence="2">Uncharacterized protein</fullName>
    </submittedName>
</protein>
<dbReference type="PANTHER" id="PTHR31061:SF24">
    <property type="entry name" value="LD22376P"/>
    <property type="match status" value="1"/>
</dbReference>
<proteinExistence type="predicted"/>
<feature type="transmembrane region" description="Helical" evidence="1">
    <location>
        <begin position="214"/>
        <end position="234"/>
    </location>
</feature>
<keyword evidence="3" id="KW-1185">Reference proteome</keyword>
<name>A0A517ZVQ7_9PLAN</name>
<dbReference type="KEGG" id="sdyn:Mal52_50930"/>
<feature type="transmembrane region" description="Helical" evidence="1">
    <location>
        <begin position="26"/>
        <end position="45"/>
    </location>
</feature>
<feature type="transmembrane region" description="Helical" evidence="1">
    <location>
        <begin position="277"/>
        <end position="296"/>
    </location>
</feature>
<reference evidence="2 3" key="1">
    <citation type="submission" date="2019-02" db="EMBL/GenBank/DDBJ databases">
        <title>Deep-cultivation of Planctomycetes and their phenomic and genomic characterization uncovers novel biology.</title>
        <authorList>
            <person name="Wiegand S."/>
            <person name="Jogler M."/>
            <person name="Boedeker C."/>
            <person name="Pinto D."/>
            <person name="Vollmers J."/>
            <person name="Rivas-Marin E."/>
            <person name="Kohn T."/>
            <person name="Peeters S.H."/>
            <person name="Heuer A."/>
            <person name="Rast P."/>
            <person name="Oberbeckmann S."/>
            <person name="Bunk B."/>
            <person name="Jeske O."/>
            <person name="Meyerdierks A."/>
            <person name="Storesund J.E."/>
            <person name="Kallscheuer N."/>
            <person name="Luecker S."/>
            <person name="Lage O.M."/>
            <person name="Pohl T."/>
            <person name="Merkel B.J."/>
            <person name="Hornburger P."/>
            <person name="Mueller R.-W."/>
            <person name="Bruemmer F."/>
            <person name="Labrenz M."/>
            <person name="Spormann A.M."/>
            <person name="Op den Camp H."/>
            <person name="Overmann J."/>
            <person name="Amann R."/>
            <person name="Jetten M.S.M."/>
            <person name="Mascher T."/>
            <person name="Medema M.H."/>
            <person name="Devos D.P."/>
            <person name="Kaster A.-K."/>
            <person name="Ovreas L."/>
            <person name="Rohde M."/>
            <person name="Galperin M.Y."/>
            <person name="Jogler C."/>
        </authorList>
    </citation>
    <scope>NUCLEOTIDE SEQUENCE [LARGE SCALE GENOMIC DNA]</scope>
    <source>
        <strain evidence="2 3">Mal52</strain>
    </source>
</reference>
<feature type="transmembrane region" description="Helical" evidence="1">
    <location>
        <begin position="246"/>
        <end position="265"/>
    </location>
</feature>
<dbReference type="RefSeq" id="WP_145379071.1">
    <property type="nucleotide sequence ID" value="NZ_CP036270.1"/>
</dbReference>
<feature type="transmembrane region" description="Helical" evidence="1">
    <location>
        <begin position="130"/>
        <end position="150"/>
    </location>
</feature>
<dbReference type="Proteomes" id="UP000319383">
    <property type="component" value="Chromosome"/>
</dbReference>
<keyword evidence="1" id="KW-0472">Membrane</keyword>
<keyword evidence="1" id="KW-1133">Transmembrane helix</keyword>
<dbReference type="EMBL" id="CP036276">
    <property type="protein sequence ID" value="QDU46572.1"/>
    <property type="molecule type" value="Genomic_DNA"/>
</dbReference>
<evidence type="ECO:0000313" key="3">
    <source>
        <dbReference type="Proteomes" id="UP000319383"/>
    </source>
</evidence>
<keyword evidence="1" id="KW-0812">Transmembrane</keyword>
<feature type="transmembrane region" description="Helical" evidence="1">
    <location>
        <begin position="108"/>
        <end position="124"/>
    </location>
</feature>
<feature type="transmembrane region" description="Helical" evidence="1">
    <location>
        <begin position="303"/>
        <end position="322"/>
    </location>
</feature>
<feature type="transmembrane region" description="Helical" evidence="1">
    <location>
        <begin position="342"/>
        <end position="363"/>
    </location>
</feature>
<feature type="transmembrane region" description="Helical" evidence="1">
    <location>
        <begin position="65"/>
        <end position="88"/>
    </location>
</feature>
<sequence>MPAASPKAAAEQPSPRLMSLDALRGFDMFWIIGGAGFVEAVAAAMKPEWGEKVAFLTEHPEWNGYTAYDQIFPLFMFIVGVAMPFSLLRQRDAGIPPSKLYARVIRRGLLLVLFGAIFNGMLLLDFENQRYASVLGRIGLSYMFAAFIALNTNIRGQVIWIVGILIGYWAAMRFIPVPGFGAGDWTPGHTLSGYIDQKIMPGVLYKEVRDPEGLFSTIPAIATVLTGVLAGHWLKLSKKEGEQKTITLFAAGVACVALARLWNPWFPINKNLWTSSFVLYTTGWSCIALSISYLFVDVWGWKKLAFPFIVIGMNAITIYMVREFVDFPAIFELLFQRGQHKIHPAIWAGGEIFLVWLFLYVLYRNKIFLRL</sequence>
<accession>A0A517ZVQ7</accession>
<gene>
    <name evidence="2" type="ORF">Mal52_50930</name>
</gene>
<dbReference type="AlphaFoldDB" id="A0A517ZVQ7"/>